<dbReference type="InterPro" id="IPR050422">
    <property type="entry name" value="X-Pro_aminopeptidase_P"/>
</dbReference>
<organism evidence="9 10">
    <name type="scientific">Hanseniaspora valbyensis NRRL Y-1626</name>
    <dbReference type="NCBI Taxonomy" id="766949"/>
    <lineage>
        <taxon>Eukaryota</taxon>
        <taxon>Fungi</taxon>
        <taxon>Dikarya</taxon>
        <taxon>Ascomycota</taxon>
        <taxon>Saccharomycotina</taxon>
        <taxon>Saccharomycetes</taxon>
        <taxon>Saccharomycodales</taxon>
        <taxon>Saccharomycodaceae</taxon>
        <taxon>Hanseniaspora</taxon>
    </lineage>
</organism>
<dbReference type="GO" id="GO:0046872">
    <property type="term" value="F:metal ion binding"/>
    <property type="evidence" value="ECO:0007669"/>
    <property type="project" value="UniProtKB-KW"/>
</dbReference>
<dbReference type="InterPro" id="IPR036005">
    <property type="entry name" value="Creatinase/aminopeptidase-like"/>
</dbReference>
<dbReference type="GO" id="GO:0005737">
    <property type="term" value="C:cytoplasm"/>
    <property type="evidence" value="ECO:0007669"/>
    <property type="project" value="UniProtKB-ARBA"/>
</dbReference>
<comment type="similarity">
    <text evidence="2">Belongs to the peptidase M24B family.</text>
</comment>
<dbReference type="FunFam" id="3.90.230.10:FF:000007">
    <property type="entry name" value="Xaa-Pro aminopeptidase P"/>
    <property type="match status" value="1"/>
</dbReference>
<sequence length="711" mass="81108">MSAVHSHSRIPKKPCNGCTCSIGLLSRQQRNKTLFRQISSQNRKSIVSTTDNSDQYSVSTTFLQCNSNKYVNTSKRLKELRKEMYKAEKTLVCYVVPSEDEHFNEYTAFKEQRKSFISGFDGSAGVAVISNNLSNLNIASHPEGKALLSTDGRYFLQASQQLDFNWQLNKQGVDTLTWQQFCINECLENFNVFNLNKKEDEFVKMKIGIDPKLITYRDYENLTSLISKQGHSDKIEVISIDENLVDLIWPLFEESPERVLKPITYLDERYTGQSFHQKKKTILKDLGGNEKTAKFVISKLDEICWLLNLRGSDIEYNPVFFAYLIIDGEETILFTNNTIDDSTMALLLKNKIQVQRYQRVWLHLQKMASSVSSKINVPQDASWAIIQHLNNGVNSAGESIINLVSSPIAYHKSIKNDVEISNAKLAQKKDAFALSQYFAWLENELVNKQRLIDEVKSAQELEQMRQNLPNYKGPSFETISSTGSNGSIIHYTPTKESCRMIDPNKPYLLDAGAQFLEGTTDVTRTIVLKKDIENIEELKRNYTLVLKGNLALERMVFPKDTITGDKLDIISRQFLWAYGLDYKHGTGHGIGAYLNVHEGPIGIHPNKVNDIKLAKGMLISNEPGYYKDGEYGIRIENDILIVEHPEYKDSLTFENLTLVPYCSSLIDKSVLTNVEIDQINSHHKRCWDILSLKTNPLSITFKWLKRETAPL</sequence>
<keyword evidence="3" id="KW-0479">Metal-binding</keyword>
<proteinExistence type="inferred from homology"/>
<keyword evidence="10" id="KW-1185">Reference proteome</keyword>
<dbReference type="Gene3D" id="3.90.230.10">
    <property type="entry name" value="Creatinase/methionine aminopeptidase superfamily"/>
    <property type="match status" value="1"/>
</dbReference>
<keyword evidence="4" id="KW-0378">Hydrolase</keyword>
<dbReference type="Proteomes" id="UP000092321">
    <property type="component" value="Unassembled WGS sequence"/>
</dbReference>
<dbReference type="InterPro" id="IPR029149">
    <property type="entry name" value="Creatin/AminoP/Spt16_N"/>
</dbReference>
<evidence type="ECO:0008006" key="11">
    <source>
        <dbReference type="Google" id="ProtNLM"/>
    </source>
</evidence>
<dbReference type="Pfam" id="PF16189">
    <property type="entry name" value="Creatinase_N_2"/>
    <property type="match status" value="1"/>
</dbReference>
<reference evidence="10" key="1">
    <citation type="journal article" date="2016" name="Proc. Natl. Acad. Sci. U.S.A.">
        <title>Comparative genomics of biotechnologically important yeasts.</title>
        <authorList>
            <person name="Riley R."/>
            <person name="Haridas S."/>
            <person name="Wolfe K.H."/>
            <person name="Lopes M.R."/>
            <person name="Hittinger C.T."/>
            <person name="Goeker M."/>
            <person name="Salamov A.A."/>
            <person name="Wisecaver J.H."/>
            <person name="Long T.M."/>
            <person name="Calvey C.H."/>
            <person name="Aerts A.L."/>
            <person name="Barry K.W."/>
            <person name="Choi C."/>
            <person name="Clum A."/>
            <person name="Coughlan A.Y."/>
            <person name="Deshpande S."/>
            <person name="Douglass A.P."/>
            <person name="Hanson S.J."/>
            <person name="Klenk H.-P."/>
            <person name="LaButti K.M."/>
            <person name="Lapidus A."/>
            <person name="Lindquist E.A."/>
            <person name="Lipzen A.M."/>
            <person name="Meier-Kolthoff J.P."/>
            <person name="Ohm R.A."/>
            <person name="Otillar R.P."/>
            <person name="Pangilinan J.L."/>
            <person name="Peng Y."/>
            <person name="Rokas A."/>
            <person name="Rosa C.A."/>
            <person name="Scheuner C."/>
            <person name="Sibirny A.A."/>
            <person name="Slot J.C."/>
            <person name="Stielow J.B."/>
            <person name="Sun H."/>
            <person name="Kurtzman C.P."/>
            <person name="Blackwell M."/>
            <person name="Grigoriev I.V."/>
            <person name="Jeffries T.W."/>
        </authorList>
    </citation>
    <scope>NUCLEOTIDE SEQUENCE [LARGE SCALE GENOMIC DNA]</scope>
    <source>
        <strain evidence="10">NRRL Y-1626</strain>
    </source>
</reference>
<dbReference type="SUPFAM" id="SSF55920">
    <property type="entry name" value="Creatinase/aminopeptidase"/>
    <property type="match status" value="1"/>
</dbReference>
<keyword evidence="6" id="KW-0175">Coiled coil</keyword>
<evidence type="ECO:0000313" key="9">
    <source>
        <dbReference type="EMBL" id="OBA25843.1"/>
    </source>
</evidence>
<evidence type="ECO:0000256" key="2">
    <source>
        <dbReference type="ARBA" id="ARBA00008766"/>
    </source>
</evidence>
<evidence type="ECO:0000256" key="4">
    <source>
        <dbReference type="ARBA" id="ARBA00022801"/>
    </source>
</evidence>
<dbReference type="PANTHER" id="PTHR43763:SF6">
    <property type="entry name" value="XAA-PRO AMINOPEPTIDASE 1"/>
    <property type="match status" value="1"/>
</dbReference>
<protein>
    <recommendedName>
        <fullName evidence="11">Creatinase/aminopeptidase</fullName>
    </recommendedName>
</protein>
<evidence type="ECO:0000256" key="6">
    <source>
        <dbReference type="SAM" id="Coils"/>
    </source>
</evidence>
<evidence type="ECO:0000259" key="7">
    <source>
        <dbReference type="Pfam" id="PF00557"/>
    </source>
</evidence>
<keyword evidence="5" id="KW-0464">Manganese</keyword>
<name>A0A1B7TAU7_9ASCO</name>
<evidence type="ECO:0000256" key="3">
    <source>
        <dbReference type="ARBA" id="ARBA00022723"/>
    </source>
</evidence>
<evidence type="ECO:0000259" key="8">
    <source>
        <dbReference type="Pfam" id="PF16188"/>
    </source>
</evidence>
<gene>
    <name evidence="9" type="ORF">HANVADRAFT_34090</name>
</gene>
<dbReference type="CDD" id="cd01085">
    <property type="entry name" value="APP"/>
    <property type="match status" value="1"/>
</dbReference>
<dbReference type="PANTHER" id="PTHR43763">
    <property type="entry name" value="XAA-PRO AMINOPEPTIDASE 1"/>
    <property type="match status" value="1"/>
</dbReference>
<comment type="caution">
    <text evidence="9">The sequence shown here is derived from an EMBL/GenBank/DDBJ whole genome shotgun (WGS) entry which is preliminary data.</text>
</comment>
<dbReference type="InterPro" id="IPR033740">
    <property type="entry name" value="Pept_M24B"/>
</dbReference>
<evidence type="ECO:0000313" key="10">
    <source>
        <dbReference type="Proteomes" id="UP000092321"/>
    </source>
</evidence>
<accession>A0A1B7TAU7</accession>
<feature type="domain" description="Peptidase M24 C-terminal" evidence="8">
    <location>
        <begin position="651"/>
        <end position="711"/>
    </location>
</feature>
<feature type="coiled-coil region" evidence="6">
    <location>
        <begin position="63"/>
        <end position="90"/>
    </location>
</feature>
<dbReference type="GO" id="GO:0070006">
    <property type="term" value="F:metalloaminopeptidase activity"/>
    <property type="evidence" value="ECO:0007669"/>
    <property type="project" value="InterPro"/>
</dbReference>
<dbReference type="OrthoDB" id="9995434at2759"/>
<dbReference type="Pfam" id="PF16188">
    <property type="entry name" value="Peptidase_M24_C"/>
    <property type="match status" value="1"/>
</dbReference>
<comment type="cofactor">
    <cofactor evidence="1">
        <name>Mn(2+)</name>
        <dbReference type="ChEBI" id="CHEBI:29035"/>
    </cofactor>
</comment>
<evidence type="ECO:0000256" key="5">
    <source>
        <dbReference type="ARBA" id="ARBA00023211"/>
    </source>
</evidence>
<dbReference type="InterPro" id="IPR000994">
    <property type="entry name" value="Pept_M24"/>
</dbReference>
<dbReference type="Pfam" id="PF00557">
    <property type="entry name" value="Peptidase_M24"/>
    <property type="match status" value="1"/>
</dbReference>
<dbReference type="Gene3D" id="3.40.350.10">
    <property type="entry name" value="Creatinase/prolidase N-terminal domain"/>
    <property type="match status" value="2"/>
</dbReference>
<feature type="domain" description="Peptidase M24" evidence="7">
    <location>
        <begin position="424"/>
        <end position="642"/>
    </location>
</feature>
<dbReference type="AlphaFoldDB" id="A0A1B7TAU7"/>
<dbReference type="EMBL" id="LXPE01000040">
    <property type="protein sequence ID" value="OBA25843.1"/>
    <property type="molecule type" value="Genomic_DNA"/>
</dbReference>
<dbReference type="InterPro" id="IPR032416">
    <property type="entry name" value="Peptidase_M24_C"/>
</dbReference>
<evidence type="ECO:0000256" key="1">
    <source>
        <dbReference type="ARBA" id="ARBA00001936"/>
    </source>
</evidence>